<reference evidence="9 10" key="1">
    <citation type="submission" date="2020-03" db="EMBL/GenBank/DDBJ databases">
        <title>Draft Genome Sequence of Cudoniella acicularis.</title>
        <authorList>
            <person name="Buettner E."/>
            <person name="Kellner H."/>
        </authorList>
    </citation>
    <scope>NUCLEOTIDE SEQUENCE [LARGE SCALE GENOMIC DNA]</scope>
    <source>
        <strain evidence="9 10">DSM 108380</strain>
    </source>
</reference>
<feature type="compositionally biased region" description="Polar residues" evidence="6">
    <location>
        <begin position="99"/>
        <end position="113"/>
    </location>
</feature>
<dbReference type="InterPro" id="IPR019136">
    <property type="entry name" value="TF_IIIC_su-5_HTH"/>
</dbReference>
<comment type="subcellular location">
    <subcellularLocation>
        <location evidence="1">Nucleus</location>
    </subcellularLocation>
</comment>
<dbReference type="Pfam" id="PF09734">
    <property type="entry name" value="Tau95"/>
    <property type="match status" value="1"/>
</dbReference>
<dbReference type="GO" id="GO:0001002">
    <property type="term" value="F:RNA polymerase III type 1 promoter sequence-specific DNA binding"/>
    <property type="evidence" value="ECO:0007669"/>
    <property type="project" value="TreeGrafter"/>
</dbReference>
<dbReference type="GO" id="GO:0000127">
    <property type="term" value="C:transcription factor TFIIIC complex"/>
    <property type="evidence" value="ECO:0007669"/>
    <property type="project" value="InterPro"/>
</dbReference>
<evidence type="ECO:0000259" key="7">
    <source>
        <dbReference type="Pfam" id="PF09734"/>
    </source>
</evidence>
<dbReference type="AlphaFoldDB" id="A0A8H4W4C7"/>
<keyword evidence="3" id="KW-0804">Transcription</keyword>
<dbReference type="GO" id="GO:0005634">
    <property type="term" value="C:nucleus"/>
    <property type="evidence" value="ECO:0007669"/>
    <property type="project" value="UniProtKB-SubCell"/>
</dbReference>
<dbReference type="EMBL" id="JAAMPI010000543">
    <property type="protein sequence ID" value="KAF4630494.1"/>
    <property type="molecule type" value="Genomic_DNA"/>
</dbReference>
<dbReference type="Gene3D" id="3.30.200.160">
    <property type="entry name" value="TFIIIC, subcomplex tauA, subunit Sfc1, barrel domain"/>
    <property type="match status" value="1"/>
</dbReference>
<comment type="caution">
    <text evidence="9">The sequence shown here is derived from an EMBL/GenBank/DDBJ whole genome shotgun (WGS) entry which is preliminary data.</text>
</comment>
<evidence type="ECO:0000256" key="5">
    <source>
        <dbReference type="SAM" id="Coils"/>
    </source>
</evidence>
<gene>
    <name evidence="9" type="ORF">G7Y89_g7641</name>
</gene>
<keyword evidence="10" id="KW-1185">Reference proteome</keyword>
<feature type="domain" description="Transcription factor IIIC subunit Tfc1/Sfc1 triple barrel" evidence="8">
    <location>
        <begin position="18"/>
        <end position="168"/>
    </location>
</feature>
<evidence type="ECO:0000259" key="8">
    <source>
        <dbReference type="Pfam" id="PF17682"/>
    </source>
</evidence>
<keyword evidence="4" id="KW-0539">Nucleus</keyword>
<accession>A0A8H4W4C7</accession>
<evidence type="ECO:0000313" key="10">
    <source>
        <dbReference type="Proteomes" id="UP000566819"/>
    </source>
</evidence>
<name>A0A8H4W4C7_9HELO</name>
<protein>
    <recommendedName>
        <fullName evidence="11">Transcription factor IIIC subunit 5 HTH domain-containing protein</fullName>
    </recommendedName>
</protein>
<dbReference type="PANTHER" id="PTHR13230:SF5">
    <property type="entry name" value="GENERAL TRANSCRIPTION FACTOR 3C POLYPEPTIDE 5"/>
    <property type="match status" value="1"/>
</dbReference>
<organism evidence="9 10">
    <name type="scientific">Cudoniella acicularis</name>
    <dbReference type="NCBI Taxonomy" id="354080"/>
    <lineage>
        <taxon>Eukaryota</taxon>
        <taxon>Fungi</taxon>
        <taxon>Dikarya</taxon>
        <taxon>Ascomycota</taxon>
        <taxon>Pezizomycotina</taxon>
        <taxon>Leotiomycetes</taxon>
        <taxon>Helotiales</taxon>
        <taxon>Tricladiaceae</taxon>
        <taxon>Cudoniella</taxon>
    </lineage>
</organism>
<feature type="domain" description="Transcription factor IIIC subunit 5 HTH" evidence="7">
    <location>
        <begin position="208"/>
        <end position="355"/>
    </location>
</feature>
<feature type="region of interest" description="Disordered" evidence="6">
    <location>
        <begin position="84"/>
        <end position="113"/>
    </location>
</feature>
<dbReference type="OrthoDB" id="5598268at2759"/>
<feature type="region of interest" description="Disordered" evidence="6">
    <location>
        <begin position="590"/>
        <end position="681"/>
    </location>
</feature>
<dbReference type="InterPro" id="IPR041499">
    <property type="entry name" value="Tfc1/Sfc1_N"/>
</dbReference>
<dbReference type="Pfam" id="PF17682">
    <property type="entry name" value="Tau95_N"/>
    <property type="match status" value="1"/>
</dbReference>
<evidence type="ECO:0000313" key="9">
    <source>
        <dbReference type="EMBL" id="KAF4630494.1"/>
    </source>
</evidence>
<dbReference type="Proteomes" id="UP000566819">
    <property type="component" value="Unassembled WGS sequence"/>
</dbReference>
<proteinExistence type="predicted"/>
<sequence>MANNSYAPIFKIPLTKVVAVEHPMIVKNLENGLKTFGTTQPFKRIVETSGSDDCVPLFLRYNDPMCTGVHSSNSQTRNILLKVTVPKRTGRKRKRGSQDPYSEQNGDEPNQTTNISAAQTQTIRSHSRMDNPAELLRTLRDNVEKYEVDVVAQINNTHRFRGLSDFYQSLGNTNFFPHFQETVLSGEVEKIHQFKMNPDKGWKKNDEIMPPPYLTHLSMPFNWGWHQNPTIYAEKDEAGQPILVNRSRTKKTMVYDLSWDAEDVPQKCLVGNLPDDKEIRGLIKEMQQALDERPIWTRRALTNRMAHSPYSQHIKSCFQYVGYQFKGGPWRDAIIKFGIDPRSDRRYRIFQTVVFMLFEEEKKVGGRIWQDPRSGASNRRLKRKANPNTRSHIFDGKTLEPDGKIWQVCDVSDPLLVQLINNSPFRDECDKKNDGWYPSGSWAKIKAIMKTKLIAIRAQKVVADEEFAAALATPDVVPGRSSRTISVPCPNLRITEEELQELKRQGIAIAFLDSGLRRRRSKRRTRIEMMDKIKERAEKAQKKIESAREAGKRLALAQDCTGQMDFATQGILQPDDRALAAVKQMEAMGKPEPAVDARGVNQAQPLDAEAKKVERVEEDMESDPGDDEDDSEDTDGIVEDSDEDDEDDEGSFEEDELTEDDLDIPRDNQGHVRFALPHEAA</sequence>
<evidence type="ECO:0000256" key="3">
    <source>
        <dbReference type="ARBA" id="ARBA00023163"/>
    </source>
</evidence>
<evidence type="ECO:0000256" key="1">
    <source>
        <dbReference type="ARBA" id="ARBA00004123"/>
    </source>
</evidence>
<dbReference type="GO" id="GO:0006384">
    <property type="term" value="P:transcription initiation at RNA polymerase III promoter"/>
    <property type="evidence" value="ECO:0007669"/>
    <property type="project" value="InterPro"/>
</dbReference>
<dbReference type="InterPro" id="IPR042536">
    <property type="entry name" value="TFIIIC_tauA_Sfc1"/>
</dbReference>
<evidence type="ECO:0000256" key="4">
    <source>
        <dbReference type="ARBA" id="ARBA00023242"/>
    </source>
</evidence>
<evidence type="ECO:0000256" key="6">
    <source>
        <dbReference type="SAM" id="MobiDB-lite"/>
    </source>
</evidence>
<evidence type="ECO:0000256" key="2">
    <source>
        <dbReference type="ARBA" id="ARBA00023125"/>
    </source>
</evidence>
<evidence type="ECO:0008006" key="11">
    <source>
        <dbReference type="Google" id="ProtNLM"/>
    </source>
</evidence>
<dbReference type="GO" id="GO:0001003">
    <property type="term" value="F:RNA polymerase III type 2 promoter sequence-specific DNA binding"/>
    <property type="evidence" value="ECO:0007669"/>
    <property type="project" value="TreeGrafter"/>
</dbReference>
<keyword evidence="2" id="KW-0238">DNA-binding</keyword>
<dbReference type="InterPro" id="IPR040454">
    <property type="entry name" value="TF_IIIC_Tfc1/Sfc1"/>
</dbReference>
<dbReference type="PANTHER" id="PTHR13230">
    <property type="entry name" value="GENERAL TRANSCRIPTION FACTOR IIIC, POLYPEPTIDE 5"/>
    <property type="match status" value="1"/>
</dbReference>
<feature type="coiled-coil region" evidence="5">
    <location>
        <begin position="530"/>
        <end position="557"/>
    </location>
</feature>
<feature type="compositionally biased region" description="Acidic residues" evidence="6">
    <location>
        <begin position="616"/>
        <end position="662"/>
    </location>
</feature>
<keyword evidence="5" id="KW-0175">Coiled coil</keyword>